<dbReference type="GeneID" id="90531084"/>
<feature type="signal peptide" evidence="1">
    <location>
        <begin position="1"/>
        <end position="26"/>
    </location>
</feature>
<accession>A0ABT1RX46</accession>
<dbReference type="Proteomes" id="UP001524473">
    <property type="component" value="Unassembled WGS sequence"/>
</dbReference>
<name>A0ABT1RX46_9FIRM</name>
<evidence type="ECO:0000256" key="1">
    <source>
        <dbReference type="SAM" id="SignalP"/>
    </source>
</evidence>
<proteinExistence type="predicted"/>
<evidence type="ECO:0000313" key="2">
    <source>
        <dbReference type="EMBL" id="MCQ4839246.1"/>
    </source>
</evidence>
<sequence>MKKILSLLLCCSLLFAVATLPASAKAVPETPETRTVEYLPDGSYFVTELTRENSLLRSSQGGSKTSTYYNSNDVAIFAVTVHGSFTYSYGVSSSATSASCTVTTYSTSASFNSKDAWTSGKSAYGYGSVSYKGTNTGRTVSISCDSYGNLS</sequence>
<dbReference type="RefSeq" id="WP_066860166.1">
    <property type="nucleotide sequence ID" value="NZ_CABKVV010000009.1"/>
</dbReference>
<feature type="chain" id="PRO_5045838924" evidence="1">
    <location>
        <begin position="27"/>
        <end position="151"/>
    </location>
</feature>
<evidence type="ECO:0000313" key="3">
    <source>
        <dbReference type="Proteomes" id="UP001524473"/>
    </source>
</evidence>
<keyword evidence="3" id="KW-1185">Reference proteome</keyword>
<keyword evidence="1" id="KW-0732">Signal</keyword>
<gene>
    <name evidence="2" type="ORF">NE695_04875</name>
</gene>
<protein>
    <submittedName>
        <fullName evidence="2">Uncharacterized protein</fullName>
    </submittedName>
</protein>
<comment type="caution">
    <text evidence="2">The sequence shown here is derived from an EMBL/GenBank/DDBJ whole genome shotgun (WGS) entry which is preliminary data.</text>
</comment>
<dbReference type="EMBL" id="JANFZH010000008">
    <property type="protein sequence ID" value="MCQ4839246.1"/>
    <property type="molecule type" value="Genomic_DNA"/>
</dbReference>
<organism evidence="2 3">
    <name type="scientific">Neglectibacter timonensis</name>
    <dbReference type="NCBI Taxonomy" id="1776382"/>
    <lineage>
        <taxon>Bacteria</taxon>
        <taxon>Bacillati</taxon>
        <taxon>Bacillota</taxon>
        <taxon>Clostridia</taxon>
        <taxon>Eubacteriales</taxon>
        <taxon>Oscillospiraceae</taxon>
        <taxon>Neglectibacter</taxon>
    </lineage>
</organism>
<reference evidence="2 3" key="1">
    <citation type="submission" date="2022-06" db="EMBL/GenBank/DDBJ databases">
        <title>Isolation of gut microbiota from human fecal samples.</title>
        <authorList>
            <person name="Pamer E.G."/>
            <person name="Barat B."/>
            <person name="Waligurski E."/>
            <person name="Medina S."/>
            <person name="Paddock L."/>
            <person name="Mostad J."/>
        </authorList>
    </citation>
    <scope>NUCLEOTIDE SEQUENCE [LARGE SCALE GENOMIC DNA]</scope>
    <source>
        <strain evidence="2 3">DFI.9.73</strain>
    </source>
</reference>